<name>A0A7T8JZH5_CALRO</name>
<feature type="non-terminal residue" evidence="2">
    <location>
        <position position="1"/>
    </location>
</feature>
<feature type="compositionally biased region" description="Polar residues" evidence="1">
    <location>
        <begin position="80"/>
        <end position="101"/>
    </location>
</feature>
<keyword evidence="3" id="KW-1185">Reference proteome</keyword>
<feature type="compositionally biased region" description="Low complexity" evidence="1">
    <location>
        <begin position="31"/>
        <end position="45"/>
    </location>
</feature>
<feature type="region of interest" description="Disordered" evidence="1">
    <location>
        <begin position="29"/>
        <end position="54"/>
    </location>
</feature>
<accession>A0A7T8JZH5</accession>
<dbReference type="AlphaFoldDB" id="A0A7T8JZH5"/>
<dbReference type="EMBL" id="CP045903">
    <property type="protein sequence ID" value="QQP39475.1"/>
    <property type="molecule type" value="Genomic_DNA"/>
</dbReference>
<evidence type="ECO:0000313" key="3">
    <source>
        <dbReference type="Proteomes" id="UP000595437"/>
    </source>
</evidence>
<gene>
    <name evidence="2" type="ORF">FKW44_020365</name>
</gene>
<proteinExistence type="predicted"/>
<sequence>FTPNHSLPCLLSHLKPDLMCSELFEEDDLTSSDSSKCSSASSSDDSSYHYTRNDSPLSAVDIFTEFDRGVLQAVLESEDNANNPGGASSTSNESPLSILVS</sequence>
<evidence type="ECO:0000313" key="2">
    <source>
        <dbReference type="EMBL" id="QQP39475.1"/>
    </source>
</evidence>
<organism evidence="2 3">
    <name type="scientific">Caligus rogercresseyi</name>
    <name type="common">Sea louse</name>
    <dbReference type="NCBI Taxonomy" id="217165"/>
    <lineage>
        <taxon>Eukaryota</taxon>
        <taxon>Metazoa</taxon>
        <taxon>Ecdysozoa</taxon>
        <taxon>Arthropoda</taxon>
        <taxon>Crustacea</taxon>
        <taxon>Multicrustacea</taxon>
        <taxon>Hexanauplia</taxon>
        <taxon>Copepoda</taxon>
        <taxon>Siphonostomatoida</taxon>
        <taxon>Caligidae</taxon>
        <taxon>Caligus</taxon>
    </lineage>
</organism>
<dbReference type="Proteomes" id="UP000595437">
    <property type="component" value="Chromosome 14"/>
</dbReference>
<protein>
    <submittedName>
        <fullName evidence="2">G1/S-specific cyclin-D2</fullName>
    </submittedName>
</protein>
<reference evidence="3" key="1">
    <citation type="submission" date="2021-01" db="EMBL/GenBank/DDBJ databases">
        <title>Caligus Genome Assembly.</title>
        <authorList>
            <person name="Gallardo-Escarate C."/>
        </authorList>
    </citation>
    <scope>NUCLEOTIDE SEQUENCE [LARGE SCALE GENOMIC DNA]</scope>
</reference>
<feature type="region of interest" description="Disordered" evidence="1">
    <location>
        <begin position="75"/>
        <end position="101"/>
    </location>
</feature>
<evidence type="ECO:0000256" key="1">
    <source>
        <dbReference type="SAM" id="MobiDB-lite"/>
    </source>
</evidence>